<gene>
    <name evidence="3" type="ORF">K493DRAFT_361597</name>
</gene>
<dbReference type="InterPro" id="IPR002913">
    <property type="entry name" value="START_lipid-bd_dom"/>
</dbReference>
<organism evidence="3 4">
    <name type="scientific">Basidiobolus meristosporus CBS 931.73</name>
    <dbReference type="NCBI Taxonomy" id="1314790"/>
    <lineage>
        <taxon>Eukaryota</taxon>
        <taxon>Fungi</taxon>
        <taxon>Fungi incertae sedis</taxon>
        <taxon>Zoopagomycota</taxon>
        <taxon>Entomophthoromycotina</taxon>
        <taxon>Basidiobolomycetes</taxon>
        <taxon>Basidiobolales</taxon>
        <taxon>Basidiobolaceae</taxon>
        <taxon>Basidiobolus</taxon>
    </lineage>
</organism>
<feature type="compositionally biased region" description="Polar residues" evidence="1">
    <location>
        <begin position="1"/>
        <end position="17"/>
    </location>
</feature>
<dbReference type="EMBL" id="MCFE01000683">
    <property type="protein sequence ID" value="ORX82036.1"/>
    <property type="molecule type" value="Genomic_DNA"/>
</dbReference>
<name>A0A1Y1X9F0_9FUNG</name>
<dbReference type="GO" id="GO:0008289">
    <property type="term" value="F:lipid binding"/>
    <property type="evidence" value="ECO:0007669"/>
    <property type="project" value="InterPro"/>
</dbReference>
<dbReference type="PROSITE" id="PS50848">
    <property type="entry name" value="START"/>
    <property type="match status" value="1"/>
</dbReference>
<dbReference type="SMART" id="SM00234">
    <property type="entry name" value="START"/>
    <property type="match status" value="1"/>
</dbReference>
<dbReference type="GO" id="GO:0005737">
    <property type="term" value="C:cytoplasm"/>
    <property type="evidence" value="ECO:0007669"/>
    <property type="project" value="UniProtKB-ARBA"/>
</dbReference>
<dbReference type="Pfam" id="PF01852">
    <property type="entry name" value="START"/>
    <property type="match status" value="1"/>
</dbReference>
<sequence length="410" mass="45989">MPAATKNLTGSPATPTSNREHEAGSSHQYSEECEKMLSQFVKSLDSSMESDRFQKVLHRTEEPYIQIFQDPKVSYGYKVIARLDCKPELAFEYMLDVERWKEYDDLCDCAEIIDEVDPVTRFQYIRTKPIWPISARDVLLFSTMKKLEDGKYILVGKSMDHKKCPVKKGVLRMDVSFLGMCVFAEPEDDSKCRVVFVADGDPKGWVPKNIVKFVATNAMPLSLRNLSTSLGAMPPIEYKLVSNLNRLTDHKPSPRSPLLSSLRSSILNLSAKSKGNNKSRISIISSFLLHSKNQKSRSSSGFIRSTSVSTGSTLVMASEKVADSKQAKSTDPNGFGNESSTAIQTSESDSILMQSKQASDKLRGKLRRMRTRGSREKEINEKAHTPAIAPRPDNGSSRWKTRCFPQFSFT</sequence>
<dbReference type="OrthoDB" id="333905at2759"/>
<dbReference type="Gene3D" id="3.30.530.20">
    <property type="match status" value="1"/>
</dbReference>
<dbReference type="AlphaFoldDB" id="A0A1Y1X9F0"/>
<evidence type="ECO:0000313" key="4">
    <source>
        <dbReference type="Proteomes" id="UP000193498"/>
    </source>
</evidence>
<feature type="region of interest" description="Disordered" evidence="1">
    <location>
        <begin position="1"/>
        <end position="31"/>
    </location>
</feature>
<feature type="region of interest" description="Disordered" evidence="1">
    <location>
        <begin position="320"/>
        <end position="400"/>
    </location>
</feature>
<feature type="compositionally biased region" description="Basic and acidic residues" evidence="1">
    <location>
        <begin position="373"/>
        <end position="384"/>
    </location>
</feature>
<feature type="compositionally biased region" description="Polar residues" evidence="1">
    <location>
        <begin position="329"/>
        <end position="357"/>
    </location>
</feature>
<comment type="caution">
    <text evidence="3">The sequence shown here is derived from an EMBL/GenBank/DDBJ whole genome shotgun (WGS) entry which is preliminary data.</text>
</comment>
<protein>
    <submittedName>
        <fullName evidence="3">Bet v1-like protein</fullName>
    </submittedName>
</protein>
<dbReference type="PANTHER" id="PTHR19308">
    <property type="entry name" value="PHOSPHATIDYLCHOLINE TRANSFER PROTEIN"/>
    <property type="match status" value="1"/>
</dbReference>
<dbReference type="SUPFAM" id="SSF55961">
    <property type="entry name" value="Bet v1-like"/>
    <property type="match status" value="1"/>
</dbReference>
<evidence type="ECO:0000256" key="1">
    <source>
        <dbReference type="SAM" id="MobiDB-lite"/>
    </source>
</evidence>
<dbReference type="Proteomes" id="UP000193498">
    <property type="component" value="Unassembled WGS sequence"/>
</dbReference>
<dbReference type="CDD" id="cd00177">
    <property type="entry name" value="START"/>
    <property type="match status" value="1"/>
</dbReference>
<dbReference type="InParanoid" id="A0A1Y1X9F0"/>
<proteinExistence type="predicted"/>
<reference evidence="3 4" key="1">
    <citation type="submission" date="2016-07" db="EMBL/GenBank/DDBJ databases">
        <title>Pervasive Adenine N6-methylation of Active Genes in Fungi.</title>
        <authorList>
            <consortium name="DOE Joint Genome Institute"/>
            <person name="Mondo S.J."/>
            <person name="Dannebaum R.O."/>
            <person name="Kuo R.C."/>
            <person name="Labutti K."/>
            <person name="Haridas S."/>
            <person name="Kuo A."/>
            <person name="Salamov A."/>
            <person name="Ahrendt S.R."/>
            <person name="Lipzen A."/>
            <person name="Sullivan W."/>
            <person name="Andreopoulos W.B."/>
            <person name="Clum A."/>
            <person name="Lindquist E."/>
            <person name="Daum C."/>
            <person name="Ramamoorthy G.K."/>
            <person name="Gryganskyi A."/>
            <person name="Culley D."/>
            <person name="Magnuson J.K."/>
            <person name="James T.Y."/>
            <person name="O'Malley M.A."/>
            <person name="Stajich J.E."/>
            <person name="Spatafora J.W."/>
            <person name="Visel A."/>
            <person name="Grigoriev I.V."/>
        </authorList>
    </citation>
    <scope>NUCLEOTIDE SEQUENCE [LARGE SCALE GENOMIC DNA]</scope>
    <source>
        <strain evidence="3 4">CBS 931.73</strain>
    </source>
</reference>
<evidence type="ECO:0000259" key="2">
    <source>
        <dbReference type="PROSITE" id="PS50848"/>
    </source>
</evidence>
<feature type="compositionally biased region" description="Basic and acidic residues" evidence="1">
    <location>
        <begin position="18"/>
        <end position="31"/>
    </location>
</feature>
<accession>A0A1Y1X9F0</accession>
<dbReference type="InterPro" id="IPR051213">
    <property type="entry name" value="START_lipid_transfer"/>
</dbReference>
<feature type="domain" description="START" evidence="2">
    <location>
        <begin position="79"/>
        <end position="235"/>
    </location>
</feature>
<dbReference type="STRING" id="1314790.A0A1Y1X9F0"/>
<keyword evidence="4" id="KW-1185">Reference proteome</keyword>
<dbReference type="InterPro" id="IPR023393">
    <property type="entry name" value="START-like_dom_sf"/>
</dbReference>
<dbReference type="PANTHER" id="PTHR19308:SF14">
    <property type="entry name" value="START DOMAIN-CONTAINING PROTEIN"/>
    <property type="match status" value="1"/>
</dbReference>
<evidence type="ECO:0000313" key="3">
    <source>
        <dbReference type="EMBL" id="ORX82036.1"/>
    </source>
</evidence>